<dbReference type="Gene3D" id="3.40.50.1980">
    <property type="entry name" value="Nitrogenase molybdenum iron protein domain"/>
    <property type="match status" value="2"/>
</dbReference>
<protein>
    <submittedName>
        <fullName evidence="2">Periplasmic binding protein</fullName>
    </submittedName>
</protein>
<proteinExistence type="predicted"/>
<dbReference type="AlphaFoldDB" id="D5ED45"/>
<dbReference type="InterPro" id="IPR002491">
    <property type="entry name" value="ABC_transptr_periplasmic_BD"/>
</dbReference>
<feature type="domain" description="Fe/B12 periplasmic-binding" evidence="1">
    <location>
        <begin position="88"/>
        <end position="361"/>
    </location>
</feature>
<accession>D5ED45</accession>
<evidence type="ECO:0000259" key="1">
    <source>
        <dbReference type="PROSITE" id="PS50983"/>
    </source>
</evidence>
<dbReference type="InterPro" id="IPR050902">
    <property type="entry name" value="ABC_Transporter_SBP"/>
</dbReference>
<reference evidence="2 3" key="1">
    <citation type="journal article" date="2010" name="Stand. Genomic Sci.">
        <title>Complete genome sequence of Aminobacterium colombiense type strain (ALA-1).</title>
        <authorList>
            <person name="Chertkov O."/>
            <person name="Sikorski J."/>
            <person name="Brambilla E."/>
            <person name="Lapidus A."/>
            <person name="Copeland A."/>
            <person name="Glavina Del Rio T."/>
            <person name="Nolan M."/>
            <person name="Lucas S."/>
            <person name="Tice H."/>
            <person name="Cheng J.F."/>
            <person name="Han C."/>
            <person name="Detter J.C."/>
            <person name="Bruce D."/>
            <person name="Tapia R."/>
            <person name="Goodwin L."/>
            <person name="Pitluck S."/>
            <person name="Liolios K."/>
            <person name="Ivanova N."/>
            <person name="Mavromatis K."/>
            <person name="Ovchinnikova G."/>
            <person name="Pati A."/>
            <person name="Chen A."/>
            <person name="Palaniappan K."/>
            <person name="Land M."/>
            <person name="Hauser L."/>
            <person name="Chang Y.J."/>
            <person name="Jeffries C.D."/>
            <person name="Spring S."/>
            <person name="Rohde M."/>
            <person name="Goker M."/>
            <person name="Bristow J."/>
            <person name="Eisen J.A."/>
            <person name="Markowitz V."/>
            <person name="Hugenholtz P."/>
            <person name="Kyrpides N.C."/>
            <person name="Klenk H.P."/>
        </authorList>
    </citation>
    <scope>NUCLEOTIDE SEQUENCE [LARGE SCALE GENOMIC DNA]</scope>
    <source>
        <strain evidence="3">DSM 12261 / ALA-1</strain>
    </source>
</reference>
<dbReference type="STRING" id="572547.Amico_0334"/>
<gene>
    <name evidence="2" type="ordered locus">Amico_0334</name>
</gene>
<dbReference type="EMBL" id="CP001997">
    <property type="protein sequence ID" value="ADE56477.1"/>
    <property type="molecule type" value="Genomic_DNA"/>
</dbReference>
<dbReference type="CDD" id="cd01141">
    <property type="entry name" value="TroA_d"/>
    <property type="match status" value="1"/>
</dbReference>
<dbReference type="RefSeq" id="WP_013047743.1">
    <property type="nucleotide sequence ID" value="NC_014011.1"/>
</dbReference>
<sequence>MIKRISLLFLFFFVITPSVWGSPHPFPEVSLQYAHGFRVECGNGYYVVTVDRPCSDAADSQSYLLLSKGGSVPEAHKDLPVIYIPVKRIITTSMTMLPFIERLTDKSSLVGVGGKRYVYSEDIRNLNLLDVASDAGSGLRIDVEKILSLQPDVVFVYTYTATEKEAAERLAALGVPIVIASDYLEETPLGMAEWIKFVALFLGEEKKAEIFFRGVSERYNCLKELANKAEARPTVMVNAAIGGMWYVSGGRSWPALLIRDAGGEYLWSEVDLPGSIPIDFEKVLERALNSDFWINPTTWRNLDEGRGQDSRYTAFRPFREKKVYNNNARINGAGANDYYQQGVMRPDLILADLISIFHPTLLPNHELYFYRLLEEGTGK</sequence>
<dbReference type="PANTHER" id="PTHR30535">
    <property type="entry name" value="VITAMIN B12-BINDING PROTEIN"/>
    <property type="match status" value="1"/>
</dbReference>
<keyword evidence="3" id="KW-1185">Reference proteome</keyword>
<dbReference type="KEGG" id="aco:Amico_0334"/>
<dbReference type="Proteomes" id="UP000002366">
    <property type="component" value="Chromosome"/>
</dbReference>
<organism evidence="2 3">
    <name type="scientific">Aminobacterium colombiense (strain DSM 12261 / ALA-1)</name>
    <dbReference type="NCBI Taxonomy" id="572547"/>
    <lineage>
        <taxon>Bacteria</taxon>
        <taxon>Thermotogati</taxon>
        <taxon>Synergistota</taxon>
        <taxon>Synergistia</taxon>
        <taxon>Synergistales</taxon>
        <taxon>Aminobacteriaceae</taxon>
        <taxon>Aminobacterium</taxon>
    </lineage>
</organism>
<evidence type="ECO:0000313" key="2">
    <source>
        <dbReference type="EMBL" id="ADE56477.1"/>
    </source>
</evidence>
<dbReference type="PANTHER" id="PTHR30535:SF34">
    <property type="entry name" value="MOLYBDATE-BINDING PROTEIN MOLA"/>
    <property type="match status" value="1"/>
</dbReference>
<dbReference type="eggNOG" id="COG0614">
    <property type="taxonomic scope" value="Bacteria"/>
</dbReference>
<name>D5ED45_AMICL</name>
<dbReference type="OrthoDB" id="9812528at2"/>
<evidence type="ECO:0000313" key="3">
    <source>
        <dbReference type="Proteomes" id="UP000002366"/>
    </source>
</evidence>
<dbReference type="Pfam" id="PF01497">
    <property type="entry name" value="Peripla_BP_2"/>
    <property type="match status" value="1"/>
</dbReference>
<dbReference type="SUPFAM" id="SSF53807">
    <property type="entry name" value="Helical backbone' metal receptor"/>
    <property type="match status" value="1"/>
</dbReference>
<dbReference type="HOGENOM" id="CLU_025776_1_0_0"/>
<dbReference type="GO" id="GO:0071281">
    <property type="term" value="P:cellular response to iron ion"/>
    <property type="evidence" value="ECO:0007669"/>
    <property type="project" value="TreeGrafter"/>
</dbReference>
<dbReference type="PROSITE" id="PS50983">
    <property type="entry name" value="FE_B12_PBP"/>
    <property type="match status" value="1"/>
</dbReference>